<accession>E3NCT9</accession>
<organism evidence="3">
    <name type="scientific">Caenorhabditis remanei</name>
    <name type="common">Caenorhabditis vulgaris</name>
    <dbReference type="NCBI Taxonomy" id="31234"/>
    <lineage>
        <taxon>Eukaryota</taxon>
        <taxon>Metazoa</taxon>
        <taxon>Ecdysozoa</taxon>
        <taxon>Nematoda</taxon>
        <taxon>Chromadorea</taxon>
        <taxon>Rhabditida</taxon>
        <taxon>Rhabditina</taxon>
        <taxon>Rhabditomorpha</taxon>
        <taxon>Rhabditoidea</taxon>
        <taxon>Rhabditidae</taxon>
        <taxon>Peloderinae</taxon>
        <taxon>Caenorhabditis</taxon>
    </lineage>
</organism>
<protein>
    <submittedName>
        <fullName evidence="2">Uncharacterized protein</fullName>
    </submittedName>
</protein>
<name>E3NCT9_CAERE</name>
<reference evidence="2" key="1">
    <citation type="submission" date="2007-07" db="EMBL/GenBank/DDBJ databases">
        <title>PCAP assembly of the Caenorhabditis remanei genome.</title>
        <authorList>
            <consortium name="The Caenorhabditis remanei Sequencing Consortium"/>
            <person name="Wilson R.K."/>
        </authorList>
    </citation>
    <scope>NUCLEOTIDE SEQUENCE [LARGE SCALE GENOMIC DNA]</scope>
    <source>
        <strain evidence="2">PB4641</strain>
    </source>
</reference>
<feature type="transmembrane region" description="Helical" evidence="1">
    <location>
        <begin position="71"/>
        <end position="91"/>
    </location>
</feature>
<dbReference type="EMBL" id="DS268602">
    <property type="protein sequence ID" value="EFO93324.1"/>
    <property type="molecule type" value="Genomic_DNA"/>
</dbReference>
<keyword evidence="3" id="KW-1185">Reference proteome</keyword>
<dbReference type="Proteomes" id="UP000008281">
    <property type="component" value="Unassembled WGS sequence"/>
</dbReference>
<feature type="transmembrane region" description="Helical" evidence="1">
    <location>
        <begin position="97"/>
        <end position="115"/>
    </location>
</feature>
<dbReference type="InParanoid" id="E3NCT9"/>
<evidence type="ECO:0000313" key="2">
    <source>
        <dbReference type="EMBL" id="EFO93324.1"/>
    </source>
</evidence>
<keyword evidence="1" id="KW-1133">Transmembrane helix</keyword>
<keyword evidence="1" id="KW-0472">Membrane</keyword>
<dbReference type="HOGENOM" id="CLU_1321991_0_0_1"/>
<gene>
    <name evidence="2" type="ORF">CRE_24774</name>
</gene>
<feature type="transmembrane region" description="Helical" evidence="1">
    <location>
        <begin position="127"/>
        <end position="148"/>
    </location>
</feature>
<evidence type="ECO:0000313" key="3">
    <source>
        <dbReference type="Proteomes" id="UP000008281"/>
    </source>
</evidence>
<sequence>MTKIEVQKAKDVLIPMDNPNLANPGLEKQLAPNAKNEWDSNPNVSRWLIFNTLAVLASIVIWFISLEETNVLRTMVLGCIIGSISIEWKLFTCKHPNHLLSYIILFGVILLIDGYEHLRVKQLEIGHIMFFAGGAVEIGLSWTGAYAANFKKTPESRYRATIGAVIGSIIGIVVFGLVSRAVLIHRMENHPAHLYPIESIHAIPTSMP</sequence>
<feature type="transmembrane region" description="Helical" evidence="1">
    <location>
        <begin position="160"/>
        <end position="183"/>
    </location>
</feature>
<keyword evidence="1" id="KW-0812">Transmembrane</keyword>
<proteinExistence type="predicted"/>
<dbReference type="AlphaFoldDB" id="E3NCT9"/>
<feature type="transmembrane region" description="Helical" evidence="1">
    <location>
        <begin position="47"/>
        <end position="64"/>
    </location>
</feature>
<evidence type="ECO:0000256" key="1">
    <source>
        <dbReference type="SAM" id="Phobius"/>
    </source>
</evidence>